<dbReference type="GO" id="GO:0004519">
    <property type="term" value="F:endonuclease activity"/>
    <property type="evidence" value="ECO:0007669"/>
    <property type="project" value="UniProtKB-KW"/>
</dbReference>
<dbReference type="InterPro" id="IPR003615">
    <property type="entry name" value="HNH_nuc"/>
</dbReference>
<dbReference type="InterPro" id="IPR044925">
    <property type="entry name" value="His-Me_finger_sf"/>
</dbReference>
<reference evidence="2 3" key="1">
    <citation type="submission" date="2020-06" db="EMBL/GenBank/DDBJ databases">
        <authorList>
            <person name="Persinger R.D."/>
            <person name="Temple L."/>
        </authorList>
    </citation>
    <scope>NUCLEOTIDE SEQUENCE [LARGE SCALE GENOMIC DNA]</scope>
</reference>
<accession>A0A7D7F5C8</accession>
<sequence length="97" mass="11165">MSLEKLQPRIMVTAAWCWEWQGELNRNGYGRVWVQGKRLMVHRVVWQLLRGPIAGGLVLDHLCKNRACCNPDHLDPVTQRENVHRGDAVLFQPVAQP</sequence>
<name>A0A7D7F5C8_9CAUD</name>
<dbReference type="KEGG" id="vg:63642523"/>
<dbReference type="EMBL" id="MT613935">
    <property type="protein sequence ID" value="QMP19212.1"/>
    <property type="molecule type" value="Genomic_DNA"/>
</dbReference>
<feature type="domain" description="HNH nuclease" evidence="1">
    <location>
        <begin position="40"/>
        <end position="83"/>
    </location>
</feature>
<keyword evidence="2" id="KW-0540">Nuclease</keyword>
<keyword evidence="3" id="KW-1185">Reference proteome</keyword>
<keyword evidence="2" id="KW-0378">Hydrolase</keyword>
<evidence type="ECO:0000259" key="1">
    <source>
        <dbReference type="Pfam" id="PF13392"/>
    </source>
</evidence>
<protein>
    <submittedName>
        <fullName evidence="2">HNH endonuclease</fullName>
    </submittedName>
</protein>
<dbReference type="Pfam" id="PF13392">
    <property type="entry name" value="HNH_3"/>
    <property type="match status" value="1"/>
</dbReference>
<evidence type="ECO:0000313" key="2">
    <source>
        <dbReference type="EMBL" id="QMP19212.1"/>
    </source>
</evidence>
<proteinExistence type="predicted"/>
<keyword evidence="2" id="KW-0255">Endonuclease</keyword>
<evidence type="ECO:0000313" key="3">
    <source>
        <dbReference type="Proteomes" id="UP000514744"/>
    </source>
</evidence>
<dbReference type="RefSeq" id="YP_010038051.1">
    <property type="nucleotide sequence ID" value="NC_054149.1"/>
</dbReference>
<dbReference type="Gene3D" id="3.90.75.20">
    <property type="match status" value="1"/>
</dbReference>
<dbReference type="SUPFAM" id="SSF54060">
    <property type="entry name" value="His-Me finger endonucleases"/>
    <property type="match status" value="1"/>
</dbReference>
<dbReference type="GeneID" id="63642523"/>
<dbReference type="Proteomes" id="UP000514744">
    <property type="component" value="Segment"/>
</dbReference>
<organism evidence="2 3">
    <name type="scientific">Pseudomonas phage Persinger</name>
    <dbReference type="NCBI Taxonomy" id="2749430"/>
    <lineage>
        <taxon>Viruses</taxon>
        <taxon>Duplodnaviria</taxon>
        <taxon>Heunggongvirae</taxon>
        <taxon>Uroviricota</taxon>
        <taxon>Caudoviricetes</taxon>
        <taxon>Harrisonburgvirus</taxon>
        <taxon>Harrisonburgvirus persinger</taxon>
    </lineage>
</organism>